<dbReference type="CDD" id="cd00027">
    <property type="entry name" value="BRCT"/>
    <property type="match status" value="1"/>
</dbReference>
<feature type="compositionally biased region" description="Basic and acidic residues" evidence="2">
    <location>
        <begin position="951"/>
        <end position="960"/>
    </location>
</feature>
<comment type="caution">
    <text evidence="4">The sequence shown here is derived from an EMBL/GenBank/DDBJ whole genome shotgun (WGS) entry which is preliminary data.</text>
</comment>
<feature type="region of interest" description="Disordered" evidence="2">
    <location>
        <begin position="951"/>
        <end position="1121"/>
    </location>
</feature>
<feature type="compositionally biased region" description="Polar residues" evidence="2">
    <location>
        <begin position="1047"/>
        <end position="1068"/>
    </location>
</feature>
<feature type="domain" description="BRCT" evidence="3">
    <location>
        <begin position="591"/>
        <end position="660"/>
    </location>
</feature>
<dbReference type="Pfam" id="PF12738">
    <property type="entry name" value="PTCB-BRCT"/>
    <property type="match status" value="2"/>
</dbReference>
<dbReference type="PROSITE" id="PS50172">
    <property type="entry name" value="BRCT"/>
    <property type="match status" value="7"/>
</dbReference>
<feature type="region of interest" description="Disordered" evidence="2">
    <location>
        <begin position="673"/>
        <end position="692"/>
    </location>
</feature>
<feature type="compositionally biased region" description="Basic and acidic residues" evidence="2">
    <location>
        <begin position="970"/>
        <end position="993"/>
    </location>
</feature>
<feature type="region of interest" description="Disordered" evidence="2">
    <location>
        <begin position="261"/>
        <end position="311"/>
    </location>
</feature>
<protein>
    <submittedName>
        <fullName evidence="4">DNA topoisomerase 2-binding protein 1-A-like</fullName>
    </submittedName>
</protein>
<dbReference type="Gene3D" id="3.40.50.10190">
    <property type="entry name" value="BRCT domain"/>
    <property type="match status" value="7"/>
</dbReference>
<feature type="compositionally biased region" description="Basic and acidic residues" evidence="2">
    <location>
        <begin position="682"/>
        <end position="691"/>
    </location>
</feature>
<feature type="domain" description="BRCT" evidence="3">
    <location>
        <begin position="692"/>
        <end position="781"/>
    </location>
</feature>
<gene>
    <name evidence="4" type="ORF">PROFUN_11883</name>
</gene>
<sequence length="1348" mass="154049">MKPAMRGRKIWQGETVWLQPSMPPTPFKEAKAIIIENGGQQTITRTKNCYCVFHDFKGDEFTRARSSGNTILGLDAFLQYSKKGEKPKPESIRFNSLFENVVFTLVEPEESDLGSYGEWMGGIQNKSITSDTTHLITYTNRGEAYQMAGEGGIPIVTLEWLKDCWEKKTMLDHHLYLLPPLLDCTITITNIPKEYEFKIVELGGVYLNDLTKKTTHLVLKLPFERNKKYEYALQWGKSIVSLDWIQQSIARRHRLDEQQFTVHSGSSRRSDVHREDQFTVNSNSDPLDNVRLTSDHGRKSASRMEDPMDDRNCVIPSSQVVSKPAPTGLLHGVRIFFSQENLKEQHTSHVKRRGGTVEDQLHTEVNYYIIGSQRSNELLPIVRYLNSSDGKLCSVDNLPFYIVTLKWLMDSIKENQIYPVDPYQWFPEPEEWREAQNEISMNTTDYVGMEADVDPNDDATLNYSPIRCSNIFSDLQFLVQRLYPIERRDELRRKISLHGGFVLDDIHNIKCYTHVIVGHGEDVEDVKSELWNVLNHEPPPVVSVEYVERCIEEGIKLEEDSSILYRPLPFHVPYPSMSGVSVAHTNFPVKERKNLSLLVHLLGGKCYETLNRENTHLVCYAPRGIKYDRAMRWHIKTVTYEWIVQCVKSGRKVPEEPYLMDASYVARDDDMDTNRMSSQVNSHDRGTKMGGRDAPVLPGVTIYCSKRIPPANAERLHQMITALGGTYSSTSKEITHLIYEGRGDPYKENSTKSRKVHVVSPLWVEKSFETRMRQPETDYPHTLHSKMNLVTDSPSQYYSSPNVRYSNASLSPPTPMVSKKRIVSDPSSSSKRRKSETSGSTWDEVIRKQSVKDEKKRRESGSAITEDSNRSRGRREEIDMEVDRPKETMNQVERVKEVELKEKDVEDLPLGERLGRKELDTEVNPVEKYAIKGTSTAQMKWNESVEVNEKKIHREPTMREEEQEVEPIEEIAKEEENKKTEEEMAAENRENLRKLLAGLSRPTEFQKPKRPKQKIGQTKQISPTWLEEEEEDIGLEDNNSNDRPEETSSPPKEYSGTQNDEDSASSQVAVYAHREELNHRAKLREKIEQEETPKGKGSSGGPKASPKKSSSSQKPKEPEGFNILISNAETKNKKKYEQCVEQLGGKIVTGNEDPPIFTHVVACGEPTPSMKCLSAIAAGRWLLKDSWLLDSHKQGQFLPEEQYEWAPCDCVRDQTMKLCESAQESRRKFQLIRQKNSSGQVGKLSGKKLIFDMVLKSQEQQWITIAKSGGATVVPFGNNISGVTEYISDGKTFQEKYPKGQLDHIVKARIPCCEVTFLRVLLSEPDFSSLSKHQPYDLLAKYDAANKD</sequence>
<dbReference type="EMBL" id="MDYQ01000149">
    <property type="protein sequence ID" value="PRP80428.1"/>
    <property type="molecule type" value="Genomic_DNA"/>
</dbReference>
<dbReference type="InterPro" id="IPR036420">
    <property type="entry name" value="BRCT_dom_sf"/>
</dbReference>
<evidence type="ECO:0000256" key="1">
    <source>
        <dbReference type="ARBA" id="ARBA00022737"/>
    </source>
</evidence>
<feature type="compositionally biased region" description="Acidic residues" evidence="2">
    <location>
        <begin position="1026"/>
        <end position="1035"/>
    </location>
</feature>
<feature type="compositionally biased region" description="Basic and acidic residues" evidence="2">
    <location>
        <begin position="268"/>
        <end position="277"/>
    </location>
</feature>
<proteinExistence type="predicted"/>
<feature type="domain" description="BRCT" evidence="3">
    <location>
        <begin position="325"/>
        <end position="425"/>
    </location>
</feature>
<dbReference type="CDD" id="cd17738">
    <property type="entry name" value="BRCT_TopBP1_rpt7"/>
    <property type="match status" value="1"/>
</dbReference>
<dbReference type="SUPFAM" id="SSF52113">
    <property type="entry name" value="BRCT domain"/>
    <property type="match status" value="7"/>
</dbReference>
<dbReference type="FunCoup" id="A0A2P6N8Y7">
    <property type="interactions" value="30"/>
</dbReference>
<feature type="compositionally biased region" description="Low complexity" evidence="2">
    <location>
        <begin position="1101"/>
        <end position="1113"/>
    </location>
</feature>
<name>A0A2P6N8Y7_9EUKA</name>
<feature type="domain" description="BRCT" evidence="3">
    <location>
        <begin position="199"/>
        <end position="262"/>
    </location>
</feature>
<feature type="domain" description="BRCT" evidence="3">
    <location>
        <begin position="93"/>
        <end position="178"/>
    </location>
</feature>
<dbReference type="GO" id="GO:0006270">
    <property type="term" value="P:DNA replication initiation"/>
    <property type="evidence" value="ECO:0007669"/>
    <property type="project" value="TreeGrafter"/>
</dbReference>
<dbReference type="PANTHER" id="PTHR13561:SF20">
    <property type="entry name" value="DNA TOPOISOMERASE 2-BINDING PROTEIN 1"/>
    <property type="match status" value="1"/>
</dbReference>
<feature type="compositionally biased region" description="Basic and acidic residues" evidence="2">
    <location>
        <begin position="844"/>
        <end position="860"/>
    </location>
</feature>
<dbReference type="Pfam" id="PF00533">
    <property type="entry name" value="BRCT"/>
    <property type="match status" value="3"/>
</dbReference>
<organism evidence="4 5">
    <name type="scientific">Planoprotostelium fungivorum</name>
    <dbReference type="NCBI Taxonomy" id="1890364"/>
    <lineage>
        <taxon>Eukaryota</taxon>
        <taxon>Amoebozoa</taxon>
        <taxon>Evosea</taxon>
        <taxon>Variosea</taxon>
        <taxon>Cavosteliida</taxon>
        <taxon>Cavosteliaceae</taxon>
        <taxon>Planoprotostelium</taxon>
    </lineage>
</organism>
<dbReference type="STRING" id="1890364.A0A2P6N8Y7"/>
<dbReference type="GO" id="GO:0033314">
    <property type="term" value="P:mitotic DNA replication checkpoint signaling"/>
    <property type="evidence" value="ECO:0007669"/>
    <property type="project" value="TreeGrafter"/>
</dbReference>
<dbReference type="GO" id="GO:0016853">
    <property type="term" value="F:isomerase activity"/>
    <property type="evidence" value="ECO:0007669"/>
    <property type="project" value="UniProtKB-KW"/>
</dbReference>
<feature type="region of interest" description="Disordered" evidence="2">
    <location>
        <begin position="792"/>
        <end position="895"/>
    </location>
</feature>
<reference evidence="4 5" key="1">
    <citation type="journal article" date="2018" name="Genome Biol. Evol.">
        <title>Multiple Roots of Fruiting Body Formation in Amoebozoa.</title>
        <authorList>
            <person name="Hillmann F."/>
            <person name="Forbes G."/>
            <person name="Novohradska S."/>
            <person name="Ferling I."/>
            <person name="Riege K."/>
            <person name="Groth M."/>
            <person name="Westermann M."/>
            <person name="Marz M."/>
            <person name="Spaller T."/>
            <person name="Winckler T."/>
            <person name="Schaap P."/>
            <person name="Glockner G."/>
        </authorList>
    </citation>
    <scope>NUCLEOTIDE SEQUENCE [LARGE SCALE GENOMIC DNA]</scope>
    <source>
        <strain evidence="4 5">Jena</strain>
    </source>
</reference>
<dbReference type="InterPro" id="IPR059215">
    <property type="entry name" value="BRCT2_TopBP1-like"/>
</dbReference>
<keyword evidence="5" id="KW-1185">Reference proteome</keyword>
<accession>A0A2P6N8Y7</accession>
<evidence type="ECO:0000256" key="2">
    <source>
        <dbReference type="SAM" id="MobiDB-lite"/>
    </source>
</evidence>
<keyword evidence="4" id="KW-0413">Isomerase</keyword>
<dbReference type="SMART" id="SM00292">
    <property type="entry name" value="BRCT"/>
    <property type="match status" value="7"/>
</dbReference>
<dbReference type="GO" id="GO:0007095">
    <property type="term" value="P:mitotic G2 DNA damage checkpoint signaling"/>
    <property type="evidence" value="ECO:0007669"/>
    <property type="project" value="TreeGrafter"/>
</dbReference>
<feature type="domain" description="BRCT" evidence="3">
    <location>
        <begin position="467"/>
        <end position="564"/>
    </location>
</feature>
<dbReference type="Proteomes" id="UP000241769">
    <property type="component" value="Unassembled WGS sequence"/>
</dbReference>
<feature type="compositionally biased region" description="Basic and acidic residues" evidence="2">
    <location>
        <begin position="867"/>
        <end position="895"/>
    </location>
</feature>
<dbReference type="InterPro" id="IPR001357">
    <property type="entry name" value="BRCT_dom"/>
</dbReference>
<feature type="domain" description="BRCT" evidence="3">
    <location>
        <begin position="1113"/>
        <end position="1205"/>
    </location>
</feature>
<dbReference type="OrthoDB" id="251770at2759"/>
<evidence type="ECO:0000313" key="5">
    <source>
        <dbReference type="Proteomes" id="UP000241769"/>
    </source>
</evidence>
<evidence type="ECO:0000259" key="3">
    <source>
        <dbReference type="PROSITE" id="PS50172"/>
    </source>
</evidence>
<dbReference type="PANTHER" id="PTHR13561">
    <property type="entry name" value="DNA REPLICATION REGULATOR DPB11-RELATED"/>
    <property type="match status" value="1"/>
</dbReference>
<dbReference type="InParanoid" id="A0A2P6N8Y7"/>
<dbReference type="Pfam" id="PF16589">
    <property type="entry name" value="BRCT_2"/>
    <property type="match status" value="1"/>
</dbReference>
<feature type="compositionally biased region" description="Polar residues" evidence="2">
    <location>
        <begin position="792"/>
        <end position="811"/>
    </location>
</feature>
<feature type="compositionally biased region" description="Basic and acidic residues" evidence="2">
    <location>
        <begin position="293"/>
        <end position="311"/>
    </location>
</feature>
<keyword evidence="1" id="KW-0677">Repeat</keyword>
<dbReference type="CDD" id="cd17731">
    <property type="entry name" value="BRCT_TopBP1_rpt2_like"/>
    <property type="match status" value="1"/>
</dbReference>
<evidence type="ECO:0000313" key="4">
    <source>
        <dbReference type="EMBL" id="PRP80428.1"/>
    </source>
</evidence>
<feature type="compositionally biased region" description="Basic and acidic residues" evidence="2">
    <location>
        <begin position="1072"/>
        <end position="1094"/>
    </location>
</feature>